<dbReference type="PROSITE" id="PS00626">
    <property type="entry name" value="RCC1_2"/>
    <property type="match status" value="2"/>
</dbReference>
<reference evidence="26 27" key="1">
    <citation type="submission" date="2020-12" db="EMBL/GenBank/DDBJ databases">
        <title>De novo assembly of Tibetan sheep genome.</title>
        <authorList>
            <person name="Li X."/>
        </authorList>
    </citation>
    <scope>NUCLEOTIDE SEQUENCE [LARGE SCALE GENOMIC DNA]</scope>
    <source>
        <tissue evidence="26">Heart</tissue>
    </source>
</reference>
<dbReference type="PROSITE" id="PS51410">
    <property type="entry name" value="BH4_AAA_HYDROXYL_2"/>
    <property type="match status" value="1"/>
</dbReference>
<keyword evidence="7 21" id="KW-0479">Metal-binding</keyword>
<feature type="compositionally biased region" description="Basic and acidic residues" evidence="23">
    <location>
        <begin position="1184"/>
        <end position="1196"/>
    </location>
</feature>
<feature type="region of interest" description="Disordered" evidence="23">
    <location>
        <begin position="1293"/>
        <end position="1347"/>
    </location>
</feature>
<keyword evidence="10" id="KW-0503">Monooxygenase</keyword>
<dbReference type="EMBL" id="JAEMGP010000015">
    <property type="protein sequence ID" value="KAG5199552.1"/>
    <property type="molecule type" value="Genomic_DNA"/>
</dbReference>
<dbReference type="Gene3D" id="1.10.800.10">
    <property type="entry name" value="Aromatic amino acid hydroxylase"/>
    <property type="match status" value="1"/>
</dbReference>
<dbReference type="SUPFAM" id="SSF48371">
    <property type="entry name" value="ARM repeat"/>
    <property type="match status" value="1"/>
</dbReference>
<comment type="similarity">
    <text evidence="4">Belongs to the biopterin-dependent aromatic amino acid hydroxylase family.</text>
</comment>
<dbReference type="Gene3D" id="2.130.10.30">
    <property type="entry name" value="Regulator of chromosome condensation 1/beta-lactamase-inhibitor protein II"/>
    <property type="match status" value="2"/>
</dbReference>
<dbReference type="PANTHER" id="PTHR11473">
    <property type="entry name" value="AROMATIC AMINO ACID HYDROXYLASE"/>
    <property type="match status" value="1"/>
</dbReference>
<dbReference type="InterPro" id="IPR001273">
    <property type="entry name" value="ArAA_hydroxylase"/>
</dbReference>
<dbReference type="GO" id="GO:0005506">
    <property type="term" value="F:iron ion binding"/>
    <property type="evidence" value="ECO:0007669"/>
    <property type="project" value="InterPro"/>
</dbReference>
<dbReference type="InterPro" id="IPR009091">
    <property type="entry name" value="RCC1/BLIP-II"/>
</dbReference>
<evidence type="ECO:0000256" key="20">
    <source>
        <dbReference type="PIRSR" id="PIRSR601273-1"/>
    </source>
</evidence>
<evidence type="ECO:0000256" key="5">
    <source>
        <dbReference type="ARBA" id="ARBA00012002"/>
    </source>
</evidence>
<keyword evidence="6" id="KW-0597">Phosphoprotein</keyword>
<comment type="catalytic activity">
    <reaction evidence="15">
        <text>(6R)-L-erythro-5,6,7,8-tetrahydrobiopterin + L-tryptophan + O2 = 5-hydroxy-L-tryptophan + (4aS,6R)-4a-hydroxy-L-erythro-5,6,7,8-tetrahydrobiopterin</text>
        <dbReference type="Rhea" id="RHEA:16709"/>
        <dbReference type="ChEBI" id="CHEBI:15379"/>
        <dbReference type="ChEBI" id="CHEBI:15642"/>
        <dbReference type="ChEBI" id="CHEBI:57912"/>
        <dbReference type="ChEBI" id="CHEBI:58266"/>
        <dbReference type="ChEBI" id="CHEBI:59560"/>
        <dbReference type="EC" id="1.14.16.4"/>
    </reaction>
</comment>
<evidence type="ECO:0000259" key="25">
    <source>
        <dbReference type="PROSITE" id="PS51671"/>
    </source>
</evidence>
<evidence type="ECO:0000256" key="21">
    <source>
        <dbReference type="PIRSR" id="PIRSR601273-2"/>
    </source>
</evidence>
<dbReference type="SUPFAM" id="SSF55021">
    <property type="entry name" value="ACT-like"/>
    <property type="match status" value="1"/>
</dbReference>
<feature type="repeat" description="RCC1" evidence="22">
    <location>
        <begin position="1114"/>
        <end position="1166"/>
    </location>
</feature>
<dbReference type="PANTHER" id="PTHR11473:SF23">
    <property type="entry name" value="TRYPTOPHAN 5-HYDROXYLASE 1"/>
    <property type="match status" value="1"/>
</dbReference>
<dbReference type="CDD" id="cd03346">
    <property type="entry name" value="eu_TrpOH"/>
    <property type="match status" value="1"/>
</dbReference>
<dbReference type="FunFam" id="1.10.800.10:FF:000001">
    <property type="entry name" value="tryptophan 5-hydroxylase 1"/>
    <property type="match status" value="1"/>
</dbReference>
<accession>A0A836A1F5</accession>
<dbReference type="InterPro" id="IPR002912">
    <property type="entry name" value="ACT_dom"/>
</dbReference>
<evidence type="ECO:0000256" key="12">
    <source>
        <dbReference type="ARBA" id="ARBA00023242"/>
    </source>
</evidence>
<dbReference type="NCBIfam" id="TIGR01270">
    <property type="entry name" value="Trp_5_monoox"/>
    <property type="match status" value="1"/>
</dbReference>
<dbReference type="Pfam" id="PF13540">
    <property type="entry name" value="RCC1_2"/>
    <property type="match status" value="3"/>
</dbReference>
<dbReference type="InterPro" id="IPR036951">
    <property type="entry name" value="ArAA_hydroxylase_sf"/>
</dbReference>
<sequence>MDRNPSPPPPSRDEDEEAAAGGDCIGSTVYSKHWLFGVLSGLIQMVSPENAKSSSDDEEQQMELDEEMENEICRVWDMSMDEDVALFLQEFNAPDIFMGVLAKSRCPRLREICVGILGNMACFQEICVSISSDKNLGQVLLHCLHDSDPPTLLETSRLLLTCLSQTEVASVWVERIRDNPAIYDSICFIMSSSTNVDLLVKVGEVVDKLFDLDEKLMLEWIRIGAVQALDQPQEDSEQQPAFRIVPCVLEAAKQVRSENPEGLDVYMHVLQLLTTVDEGIQAIVQCPDTGKDTWNLLFDLVCHEFCQSDDPPIILQEQKTVLASVFSVLSAIYASQTEQEYLKIGKVDLPLIDSLIRVLQNMEHCQKKPENSVESNTEETKKSDVTQEDFHLKILKDISCEFLSNIFQVLTKETVTQGLKEGQLSKQKCSCAFENLLPFYSPVVEDFLKILREVDKTLAEKYTKLIMIEDNKDNKDHSFERERATLIFSLKNEVGGLMKALKIFQEKHVNLLHIESRKSKRRSSEFEIFVDCDISREQLNDIFHLLKSHSNILSVNLPDNFTVKEDGMETVPWFPKKISDLDHCSNRVLMYGSELDADHPGFKDNVYRKRRKYFADLAMNYKHGDPIPRVEFTEEEIKTWGTVFRELNKLYPTHACREYLKNLPLLSKYCGYREDNIPQLEDVSNFLKERTGFSIRPVAGYLSPRDFLSGLAFRVFHCTQYVRHSSDPLYTPEPDTCHELLGHVPLLAEPSFAQFSQEIGLASLGASEEAVQKLATCYFFTVEFGLCKQEGQLRVFGAGLLSSISELKHALSGHAKVKPFDPKITCKQECLITTFQEVYFVSESFEDAKEKMREFTKTIKRPFGVKYNPYTRSIQILKDTKSITSAMNELQHELDVVSDALAKGANSYGQLGLGHKEDVLSAQQLSDFCKSGCIKQITGGGGHSAVVTDEGSLFVCGLNKDGQLGLGHTEEVLYFTPCKSLLGCAIQQVACGWDFTIILTENGQVLSCGSNSFGQLGVPRGPRRCVIPQAIELLREKVVSIAAGLRHALAATASGTVFQWGTGLASSGRRLCPGQTLPLFLTAKEPSTVTGLENSQAVCVLAGSDHSASLTDAGELYVWGSNKHGQLASQAAFLLLPQRIEAHCFQNEKIAAVWSGWTHLVAQTVTGKVFTWGRADYGQLGRTVETREGWQSEKQDPSLPGSGPQKGTPSCLPCLTGATEISCGSEHNLAVIRGVCHSWGWNEHGMCGDGTEADVWAPKPVPGLPSSLGLHVGCGAGHSLALCQLPALPDLGQHPRVTSPSPDAIEEARSQVAMEQERNQKERHAETSPQAQSDRFRNGGLVAETLE</sequence>
<dbReference type="Proteomes" id="UP000664991">
    <property type="component" value="Chromosome 15"/>
</dbReference>
<comment type="subcellular location">
    <subcellularLocation>
        <location evidence="2">Nucleus</location>
    </subcellularLocation>
</comment>
<protein>
    <recommendedName>
        <fullName evidence="18">Protein SAAL1</fullName>
        <ecNumber evidence="5">1.14.16.4</ecNumber>
    </recommendedName>
    <alternativeName>
        <fullName evidence="17">Protein saal1</fullName>
    </alternativeName>
    <alternativeName>
        <fullName evidence="19">Synoviocyte proliferation-associated in collagen-induced arthritis protein 1</fullName>
    </alternativeName>
</protein>
<evidence type="ECO:0000256" key="3">
    <source>
        <dbReference type="ARBA" id="ARBA00004783"/>
    </source>
</evidence>
<feature type="repeat" description="RCC1" evidence="22">
    <location>
        <begin position="1055"/>
        <end position="1113"/>
    </location>
</feature>
<feature type="repeat" description="RCC1" evidence="22">
    <location>
        <begin position="951"/>
        <end position="1002"/>
    </location>
</feature>
<dbReference type="PROSITE" id="PS51671">
    <property type="entry name" value="ACT"/>
    <property type="match status" value="1"/>
</dbReference>
<evidence type="ECO:0000256" key="18">
    <source>
        <dbReference type="ARBA" id="ARBA00073544"/>
    </source>
</evidence>
<keyword evidence="9 21" id="KW-0408">Iron</keyword>
<feature type="binding site" evidence="21">
    <location>
        <position position="738"/>
    </location>
    <ligand>
        <name>Fe cation</name>
        <dbReference type="ChEBI" id="CHEBI:24875"/>
    </ligand>
</feature>
<dbReference type="SUPFAM" id="SSF50985">
    <property type="entry name" value="RCC1/BLIP-II"/>
    <property type="match status" value="1"/>
</dbReference>
<dbReference type="CDD" id="cd04929">
    <property type="entry name" value="ACT_TPH"/>
    <property type="match status" value="1"/>
</dbReference>
<dbReference type="InterPro" id="IPR011989">
    <property type="entry name" value="ARM-like"/>
</dbReference>
<evidence type="ECO:0000256" key="6">
    <source>
        <dbReference type="ARBA" id="ARBA00022553"/>
    </source>
</evidence>
<dbReference type="GO" id="GO:0004510">
    <property type="term" value="F:tryptophan 5-monooxygenase activity"/>
    <property type="evidence" value="ECO:0007669"/>
    <property type="project" value="UniProtKB-EC"/>
</dbReference>
<evidence type="ECO:0000256" key="13">
    <source>
        <dbReference type="ARBA" id="ARBA00037406"/>
    </source>
</evidence>
<dbReference type="GO" id="GO:0009072">
    <property type="term" value="P:aromatic amino acid metabolic process"/>
    <property type="evidence" value="ECO:0007669"/>
    <property type="project" value="InterPro"/>
</dbReference>
<evidence type="ECO:0000256" key="11">
    <source>
        <dbReference type="ARBA" id="ARBA00023094"/>
    </source>
</evidence>
<evidence type="ECO:0000256" key="9">
    <source>
        <dbReference type="ARBA" id="ARBA00023004"/>
    </source>
</evidence>
<evidence type="ECO:0000256" key="10">
    <source>
        <dbReference type="ARBA" id="ARBA00023033"/>
    </source>
</evidence>
<evidence type="ECO:0000256" key="23">
    <source>
        <dbReference type="SAM" id="MobiDB-lite"/>
    </source>
</evidence>
<dbReference type="EC" id="1.14.16.4" evidence="5"/>
<feature type="binding site" evidence="20">
    <location>
        <position position="802"/>
    </location>
    <ligand>
        <name>L-tryptophan</name>
        <dbReference type="ChEBI" id="CHEBI:57912"/>
    </ligand>
</feature>
<dbReference type="InterPro" id="IPR045865">
    <property type="entry name" value="ACT-like_dom_sf"/>
</dbReference>
<feature type="repeat" description="RCC1" evidence="22">
    <location>
        <begin position="1003"/>
        <end position="1054"/>
    </location>
</feature>
<dbReference type="GO" id="GO:0042427">
    <property type="term" value="P:serotonin biosynthetic process"/>
    <property type="evidence" value="ECO:0007669"/>
    <property type="project" value="UniProtKB-UniPathway"/>
</dbReference>
<dbReference type="PRINTS" id="PR00372">
    <property type="entry name" value="FYWHYDRXLASE"/>
</dbReference>
<evidence type="ECO:0000256" key="4">
    <source>
        <dbReference type="ARBA" id="ARBA00009712"/>
    </source>
</evidence>
<comment type="caution">
    <text evidence="26">The sequence shown here is derived from an EMBL/GenBank/DDBJ whole genome shotgun (WGS) entry which is preliminary data.</text>
</comment>
<feature type="binding site" evidence="20">
    <location>
        <position position="832"/>
    </location>
    <ligand>
        <name>L-tryptophan</name>
        <dbReference type="ChEBI" id="CHEBI:57912"/>
    </ligand>
</feature>
<comment type="similarity">
    <text evidence="14">Belongs to the SAAL1 family.</text>
</comment>
<evidence type="ECO:0000259" key="24">
    <source>
        <dbReference type="PROSITE" id="PS51410"/>
    </source>
</evidence>
<keyword evidence="8" id="KW-0560">Oxidoreductase</keyword>
<evidence type="ECO:0000256" key="22">
    <source>
        <dbReference type="PROSITE-ProRule" id="PRU00235"/>
    </source>
</evidence>
<evidence type="ECO:0000256" key="2">
    <source>
        <dbReference type="ARBA" id="ARBA00004123"/>
    </source>
</evidence>
<proteinExistence type="inferred from homology"/>
<feature type="binding site" evidence="20">
    <location>
        <position position="701"/>
    </location>
    <ligand>
        <name>L-tryptophan</name>
        <dbReference type="ChEBI" id="CHEBI:57912"/>
    </ligand>
</feature>
<dbReference type="InterPro" id="IPR000408">
    <property type="entry name" value="Reg_chr_condens"/>
</dbReference>
<comment type="cofactor">
    <cofactor evidence="1 21">
        <name>Fe(2+)</name>
        <dbReference type="ChEBI" id="CHEBI:29033"/>
    </cofactor>
</comment>
<dbReference type="SUPFAM" id="SSF56534">
    <property type="entry name" value="Aromatic aminoacid monoxygenases, catalytic and oligomerization domains"/>
    <property type="match status" value="1"/>
</dbReference>
<evidence type="ECO:0000256" key="17">
    <source>
        <dbReference type="ARBA" id="ARBA00069038"/>
    </source>
</evidence>
<dbReference type="GO" id="GO:0043005">
    <property type="term" value="C:neuron projection"/>
    <property type="evidence" value="ECO:0007669"/>
    <property type="project" value="TreeGrafter"/>
</dbReference>
<comment type="function">
    <text evidence="13">Oxidizes L-tryptophan to 5-hydroxy-l-tryptophan in the rate-determining step of serotonin biosynthesis.</text>
</comment>
<feature type="compositionally biased region" description="Pro residues" evidence="23">
    <location>
        <begin position="1"/>
        <end position="10"/>
    </location>
</feature>
<dbReference type="UniPathway" id="UPA00846">
    <property type="reaction ID" value="UER00799"/>
</dbReference>
<feature type="repeat" description="RCC1" evidence="22">
    <location>
        <begin position="898"/>
        <end position="950"/>
    </location>
</feature>
<evidence type="ECO:0000313" key="27">
    <source>
        <dbReference type="Proteomes" id="UP000664991"/>
    </source>
</evidence>
<dbReference type="InterPro" id="IPR005963">
    <property type="entry name" value="Trp_5_mOase"/>
</dbReference>
<name>A0A836A1F5_SHEEP</name>
<gene>
    <name evidence="26" type="ORF">JEQ12_006031</name>
</gene>
<feature type="binding site" evidence="21">
    <location>
        <position position="783"/>
    </location>
    <ligand>
        <name>Fe cation</name>
        <dbReference type="ChEBI" id="CHEBI:24875"/>
    </ligand>
</feature>
<evidence type="ECO:0000256" key="8">
    <source>
        <dbReference type="ARBA" id="ARBA00023002"/>
    </source>
</evidence>
<dbReference type="PROSITE" id="PS50012">
    <property type="entry name" value="RCC1_3"/>
    <property type="match status" value="7"/>
</dbReference>
<evidence type="ECO:0000256" key="15">
    <source>
        <dbReference type="ARBA" id="ARBA00048860"/>
    </source>
</evidence>
<dbReference type="InterPro" id="IPR036329">
    <property type="entry name" value="Aro-AA_hydroxylase_C_sf"/>
</dbReference>
<feature type="binding site" evidence="20">
    <location>
        <position position="731"/>
    </location>
    <ligand>
        <name>L-tryptophan</name>
        <dbReference type="ChEBI" id="CHEBI:57912"/>
    </ligand>
</feature>
<dbReference type="InterPro" id="IPR041904">
    <property type="entry name" value="TrpOH_cat"/>
</dbReference>
<organism evidence="26 27">
    <name type="scientific">Ovis aries</name>
    <name type="common">Sheep</name>
    <dbReference type="NCBI Taxonomy" id="9940"/>
    <lineage>
        <taxon>Eukaryota</taxon>
        <taxon>Metazoa</taxon>
        <taxon>Chordata</taxon>
        <taxon>Craniata</taxon>
        <taxon>Vertebrata</taxon>
        <taxon>Euteleostomi</taxon>
        <taxon>Mammalia</taxon>
        <taxon>Eutheria</taxon>
        <taxon>Laurasiatheria</taxon>
        <taxon>Artiodactyla</taxon>
        <taxon>Ruminantia</taxon>
        <taxon>Pecora</taxon>
        <taxon>Bovidae</taxon>
        <taxon>Caprinae</taxon>
        <taxon>Ovis</taxon>
    </lineage>
</organism>
<feature type="compositionally biased region" description="Basic and acidic residues" evidence="23">
    <location>
        <begin position="1315"/>
        <end position="1326"/>
    </location>
</feature>
<evidence type="ECO:0000256" key="7">
    <source>
        <dbReference type="ARBA" id="ARBA00022723"/>
    </source>
</evidence>
<dbReference type="InterPro" id="IPR019774">
    <property type="entry name" value="Aromatic-AA_hydroxylase_C"/>
</dbReference>
<feature type="domain" description="Biopterin-dependent aromatic amino acid hydroxylase family profile" evidence="24">
    <location>
        <begin position="559"/>
        <end position="905"/>
    </location>
</feature>
<dbReference type="Pfam" id="PF00415">
    <property type="entry name" value="RCC1"/>
    <property type="match status" value="2"/>
</dbReference>
<dbReference type="Gene3D" id="1.25.10.10">
    <property type="entry name" value="Leucine-rich Repeat Variant"/>
    <property type="match status" value="1"/>
</dbReference>
<feature type="domain" description="ACT" evidence="25">
    <location>
        <begin position="485"/>
        <end position="560"/>
    </location>
</feature>
<dbReference type="InterPro" id="IPR018301">
    <property type="entry name" value="ArAA_hydroxylase_Fe/CU_BS"/>
</dbReference>
<evidence type="ECO:0000256" key="19">
    <source>
        <dbReference type="ARBA" id="ARBA00079140"/>
    </source>
</evidence>
<feature type="repeat" description="RCC1" evidence="22">
    <location>
        <begin position="1167"/>
        <end position="1234"/>
    </location>
</feature>
<evidence type="ECO:0000256" key="14">
    <source>
        <dbReference type="ARBA" id="ARBA00038401"/>
    </source>
</evidence>
<dbReference type="PROSITE" id="PS00367">
    <property type="entry name" value="BH4_AAA_HYDROXYL_1"/>
    <property type="match status" value="1"/>
</dbReference>
<feature type="repeat" description="RCC1" evidence="22">
    <location>
        <begin position="1234"/>
        <end position="1285"/>
    </location>
</feature>
<evidence type="ECO:0000256" key="1">
    <source>
        <dbReference type="ARBA" id="ARBA00001954"/>
    </source>
</evidence>
<dbReference type="InterPro" id="IPR016024">
    <property type="entry name" value="ARM-type_fold"/>
</dbReference>
<feature type="region of interest" description="Disordered" evidence="23">
    <location>
        <begin position="1184"/>
        <end position="1206"/>
    </location>
</feature>
<feature type="region of interest" description="Disordered" evidence="23">
    <location>
        <begin position="1"/>
        <end position="20"/>
    </location>
</feature>
<keyword evidence="11" id="KW-0724">Serotonin biosynthesis</keyword>
<keyword evidence="12" id="KW-0539">Nucleus</keyword>
<comment type="pathway">
    <text evidence="3">Aromatic compound metabolism; serotonin biosynthesis; serotonin from L-tryptophan: step 1/2.</text>
</comment>
<feature type="binding site" evidence="21">
    <location>
        <position position="743"/>
    </location>
    <ligand>
        <name>Fe cation</name>
        <dbReference type="ChEBI" id="CHEBI:24875"/>
    </ligand>
</feature>
<evidence type="ECO:0000256" key="16">
    <source>
        <dbReference type="ARBA" id="ARBA00057763"/>
    </source>
</evidence>
<comment type="function">
    <text evidence="16">Plays a role in promoting the proliferation of synovial fibroblasts in response to pro-inflammatory stimuli.</text>
</comment>
<dbReference type="FunFam" id="1.25.10.10:FF:000298">
    <property type="entry name" value="Serum amyloid A like 1"/>
    <property type="match status" value="1"/>
</dbReference>
<dbReference type="GO" id="GO:0005634">
    <property type="term" value="C:nucleus"/>
    <property type="evidence" value="ECO:0007669"/>
    <property type="project" value="UniProtKB-SubCell"/>
</dbReference>
<feature type="binding site" evidence="20">
    <location>
        <position position="723"/>
    </location>
    <ligand>
        <name>L-tryptophan</name>
        <dbReference type="ChEBI" id="CHEBI:57912"/>
    </ligand>
</feature>
<evidence type="ECO:0000313" key="26">
    <source>
        <dbReference type="EMBL" id="KAG5199552.1"/>
    </source>
</evidence>
<dbReference type="Pfam" id="PF00351">
    <property type="entry name" value="Biopterin_H"/>
    <property type="match status" value="1"/>
</dbReference>